<proteinExistence type="predicted"/>
<organism evidence="1 2">
    <name type="scientific">Brachionus plicatilis</name>
    <name type="common">Marine rotifer</name>
    <name type="synonym">Brachionus muelleri</name>
    <dbReference type="NCBI Taxonomy" id="10195"/>
    <lineage>
        <taxon>Eukaryota</taxon>
        <taxon>Metazoa</taxon>
        <taxon>Spiralia</taxon>
        <taxon>Gnathifera</taxon>
        <taxon>Rotifera</taxon>
        <taxon>Eurotatoria</taxon>
        <taxon>Monogononta</taxon>
        <taxon>Pseudotrocha</taxon>
        <taxon>Ploima</taxon>
        <taxon>Brachionidae</taxon>
        <taxon>Brachionus</taxon>
    </lineage>
</organism>
<keyword evidence="2" id="KW-1185">Reference proteome</keyword>
<dbReference type="EMBL" id="REGN01009292">
    <property type="protein sequence ID" value="RNA01520.1"/>
    <property type="molecule type" value="Genomic_DNA"/>
</dbReference>
<comment type="caution">
    <text evidence="1">The sequence shown here is derived from an EMBL/GenBank/DDBJ whole genome shotgun (WGS) entry which is preliminary data.</text>
</comment>
<dbReference type="AlphaFoldDB" id="A0A3M7PR34"/>
<sequence>MYNRKNLLNVRASNQTSFVSMIIDILFTHEEQNNGPVIKVKPTAKRSQLEPSRVQLLKDTWYSVGKIANIRCYDAAKLYLKPYS</sequence>
<reference evidence="1 2" key="1">
    <citation type="journal article" date="2018" name="Sci. Rep.">
        <title>Genomic signatures of local adaptation to the degree of environmental predictability in rotifers.</title>
        <authorList>
            <person name="Franch-Gras L."/>
            <person name="Hahn C."/>
            <person name="Garcia-Roger E.M."/>
            <person name="Carmona M.J."/>
            <person name="Serra M."/>
            <person name="Gomez A."/>
        </authorList>
    </citation>
    <scope>NUCLEOTIDE SEQUENCE [LARGE SCALE GENOMIC DNA]</scope>
    <source>
        <strain evidence="1">HYR1</strain>
    </source>
</reference>
<dbReference type="Proteomes" id="UP000276133">
    <property type="component" value="Unassembled WGS sequence"/>
</dbReference>
<protein>
    <submittedName>
        <fullName evidence="1">Uncharacterized protein</fullName>
    </submittedName>
</protein>
<accession>A0A3M7PR34</accession>
<gene>
    <name evidence="1" type="ORF">BpHYR1_047281</name>
</gene>
<name>A0A3M7PR34_BRAPC</name>
<evidence type="ECO:0000313" key="1">
    <source>
        <dbReference type="EMBL" id="RNA01520.1"/>
    </source>
</evidence>
<evidence type="ECO:0000313" key="2">
    <source>
        <dbReference type="Proteomes" id="UP000276133"/>
    </source>
</evidence>